<evidence type="ECO:0000313" key="2">
    <source>
        <dbReference type="EMBL" id="MBP2371528.1"/>
    </source>
</evidence>
<dbReference type="RefSeq" id="WP_210036679.1">
    <property type="nucleotide sequence ID" value="NZ_JAGINU010000003.1"/>
</dbReference>
<dbReference type="InterPro" id="IPR002586">
    <property type="entry name" value="CobQ/CobB/MinD/ParA_Nub-bd_dom"/>
</dbReference>
<organism evidence="2 3">
    <name type="scientific">Pseudonocardia parietis</name>
    <dbReference type="NCBI Taxonomy" id="570936"/>
    <lineage>
        <taxon>Bacteria</taxon>
        <taxon>Bacillati</taxon>
        <taxon>Actinomycetota</taxon>
        <taxon>Actinomycetes</taxon>
        <taxon>Pseudonocardiales</taxon>
        <taxon>Pseudonocardiaceae</taxon>
        <taxon>Pseudonocardia</taxon>
    </lineage>
</organism>
<reference evidence="2 3" key="1">
    <citation type="submission" date="2021-03" db="EMBL/GenBank/DDBJ databases">
        <title>Sequencing the genomes of 1000 actinobacteria strains.</title>
        <authorList>
            <person name="Klenk H.-P."/>
        </authorList>
    </citation>
    <scope>NUCLEOTIDE SEQUENCE [LARGE SCALE GENOMIC DNA]</scope>
    <source>
        <strain evidence="2 3">DSM 45256</strain>
    </source>
</reference>
<comment type="caution">
    <text evidence="2">The sequence shown here is derived from an EMBL/GenBank/DDBJ whole genome shotgun (WGS) entry which is preliminary data.</text>
</comment>
<evidence type="ECO:0000259" key="1">
    <source>
        <dbReference type="Pfam" id="PF01656"/>
    </source>
</evidence>
<gene>
    <name evidence="2" type="ORF">JOF36_007301</name>
</gene>
<proteinExistence type="predicted"/>
<feature type="domain" description="CobQ/CobB/MinD/ParA nucleotide binding" evidence="1">
    <location>
        <begin position="7"/>
        <end position="232"/>
    </location>
</feature>
<dbReference type="Pfam" id="PF01656">
    <property type="entry name" value="CbiA"/>
    <property type="match status" value="1"/>
</dbReference>
<dbReference type="PANTHER" id="PTHR13696">
    <property type="entry name" value="P-LOOP CONTAINING NUCLEOSIDE TRIPHOSPHATE HYDROLASE"/>
    <property type="match status" value="1"/>
</dbReference>
<evidence type="ECO:0000313" key="3">
    <source>
        <dbReference type="Proteomes" id="UP001519295"/>
    </source>
</evidence>
<dbReference type="SUPFAM" id="SSF52540">
    <property type="entry name" value="P-loop containing nucleoside triphosphate hydrolases"/>
    <property type="match status" value="1"/>
</dbReference>
<dbReference type="Proteomes" id="UP001519295">
    <property type="component" value="Unassembled WGS sequence"/>
</dbReference>
<name>A0ABS4W6H9_9PSEU</name>
<dbReference type="InterPro" id="IPR027417">
    <property type="entry name" value="P-loop_NTPase"/>
</dbReference>
<sequence length="272" mass="29253">MTATTAVVLSGKGGTAKTLWQLTMAGEASRAGYRTLLIDIDPEQNMSYRQGAGQHATGLGEVLNDAGIASGEESSEKGAKRALAEIRPGGWDGVDLIPAGASLQGFSQVAIADAYLLHDILEDAELYERYDLILLDTGGRTGALVTQAMYAADVAYAPIAPTTDAIRKAGEAKERVRKIQRSHQLRWAGVVLSAFDVRTGIEDAIRTEALETFGDEVRAEVPRRTAVNEAFQIGERLGDRSDIASRGLAGIFRAFLERDLMQRDGHPIGVLR</sequence>
<dbReference type="PANTHER" id="PTHR13696:SF99">
    <property type="entry name" value="COBYRINIC ACID AC-DIAMIDE SYNTHASE"/>
    <property type="match status" value="1"/>
</dbReference>
<dbReference type="InterPro" id="IPR050678">
    <property type="entry name" value="DNA_Partitioning_ATPase"/>
</dbReference>
<keyword evidence="3" id="KW-1185">Reference proteome</keyword>
<dbReference type="CDD" id="cd02042">
    <property type="entry name" value="ParAB_family"/>
    <property type="match status" value="1"/>
</dbReference>
<accession>A0ABS4W6H9</accession>
<dbReference type="Gene3D" id="3.40.50.300">
    <property type="entry name" value="P-loop containing nucleotide triphosphate hydrolases"/>
    <property type="match status" value="1"/>
</dbReference>
<protein>
    <submittedName>
        <fullName evidence="2">Cellulose biosynthesis protein BcsQ</fullName>
    </submittedName>
</protein>
<dbReference type="EMBL" id="JAGINU010000003">
    <property type="protein sequence ID" value="MBP2371528.1"/>
    <property type="molecule type" value="Genomic_DNA"/>
</dbReference>